<proteinExistence type="predicted"/>
<dbReference type="EMBL" id="QVLV01000016">
    <property type="protein sequence ID" value="RGE57316.1"/>
    <property type="molecule type" value="Genomic_DNA"/>
</dbReference>
<sequence length="74" mass="8091">MVTAWDACTTALSVLYHRIAGSAKKNGGKGKRIVTVLTDKPFTMNVDKDDSGDIKSGYIVIQRGVEKKNIKCFT</sequence>
<evidence type="ECO:0000313" key="1">
    <source>
        <dbReference type="EMBL" id="RGE57316.1"/>
    </source>
</evidence>
<protein>
    <submittedName>
        <fullName evidence="1">Uncharacterized protein</fullName>
    </submittedName>
</protein>
<organism evidence="1 3">
    <name type="scientific">Eisenbergiella massiliensis</name>
    <dbReference type="NCBI Taxonomy" id="1720294"/>
    <lineage>
        <taxon>Bacteria</taxon>
        <taxon>Bacillati</taxon>
        <taxon>Bacillota</taxon>
        <taxon>Clostridia</taxon>
        <taxon>Lachnospirales</taxon>
        <taxon>Lachnospiraceae</taxon>
        <taxon>Eisenbergiella</taxon>
    </lineage>
</organism>
<gene>
    <name evidence="2" type="ORF">DWY69_09280</name>
    <name evidence="1" type="ORF">DXC51_19875</name>
</gene>
<keyword evidence="3" id="KW-1185">Reference proteome</keyword>
<comment type="caution">
    <text evidence="1">The sequence shown here is derived from an EMBL/GenBank/DDBJ whole genome shotgun (WGS) entry which is preliminary data.</text>
</comment>
<evidence type="ECO:0000313" key="2">
    <source>
        <dbReference type="EMBL" id="RGE72093.1"/>
    </source>
</evidence>
<accession>A0A3E3HZQ2</accession>
<evidence type="ECO:0000313" key="3">
    <source>
        <dbReference type="Proteomes" id="UP000260812"/>
    </source>
</evidence>
<dbReference type="EMBL" id="QVLU01000007">
    <property type="protein sequence ID" value="RGE72093.1"/>
    <property type="molecule type" value="Genomic_DNA"/>
</dbReference>
<dbReference type="AlphaFoldDB" id="A0A3E3HZQ2"/>
<dbReference type="Proteomes" id="UP000260812">
    <property type="component" value="Unassembled WGS sequence"/>
</dbReference>
<evidence type="ECO:0000313" key="4">
    <source>
        <dbReference type="Proteomes" id="UP000261166"/>
    </source>
</evidence>
<reference evidence="1 4" key="1">
    <citation type="submission" date="2018-08" db="EMBL/GenBank/DDBJ databases">
        <title>A genome reference for cultivated species of the human gut microbiota.</title>
        <authorList>
            <person name="Zou Y."/>
            <person name="Xue W."/>
            <person name="Luo G."/>
        </authorList>
    </citation>
    <scope>NUCLEOTIDE SEQUENCE [LARGE SCALE GENOMIC DNA]</scope>
    <source>
        <strain evidence="2 4">AF26-4BH</strain>
        <strain evidence="1">TF05-5AC</strain>
    </source>
</reference>
<dbReference type="Proteomes" id="UP000261166">
    <property type="component" value="Unassembled WGS sequence"/>
</dbReference>
<name>A0A3E3HZQ2_9FIRM</name>